<reference evidence="3" key="1">
    <citation type="submission" date="2009-11" db="EMBL/GenBank/DDBJ databases">
        <title>Identification of a novel type four secretion system on plasmid pTT0105 from Bartonella spp. in Taiwan.</title>
        <authorList>
            <person name="Ji D.-D."/>
            <person name="Lee J.-L."/>
        </authorList>
    </citation>
    <scope>NUCLEOTIDE SEQUENCE</scope>
    <source>
        <strain evidence="3">TT0105</strain>
        <plasmid evidence="3">pTT0105</plasmid>
    </source>
</reference>
<dbReference type="EMBL" id="GU173851">
    <property type="protein sequence ID" value="ADN97090.1"/>
    <property type="molecule type" value="Genomic_DNA"/>
</dbReference>
<keyword evidence="2" id="KW-0732">Signal</keyword>
<dbReference type="InterPro" id="IPR014158">
    <property type="entry name" value="T4SS_VirB5"/>
</dbReference>
<evidence type="ECO:0000313" key="3">
    <source>
        <dbReference type="EMBL" id="ADN97090.1"/>
    </source>
</evidence>
<protein>
    <submittedName>
        <fullName evidence="3">VblB5 protein</fullName>
    </submittedName>
</protein>
<dbReference type="AlphaFoldDB" id="F4Y9F6"/>
<dbReference type="RefSeq" id="WP_015060438.1">
    <property type="nucleotide sequence ID" value="NC_019248.1"/>
</dbReference>
<dbReference type="CDD" id="cd14262">
    <property type="entry name" value="VirB5_like"/>
    <property type="match status" value="1"/>
</dbReference>
<evidence type="ECO:0000256" key="1">
    <source>
        <dbReference type="SAM" id="Coils"/>
    </source>
</evidence>
<dbReference type="SUPFAM" id="SSF101082">
    <property type="entry name" value="Typo IV secretion system protein TraC"/>
    <property type="match status" value="1"/>
</dbReference>
<proteinExistence type="predicted"/>
<geneLocation type="plasmid" evidence="3">
    <name>pTT0105</name>
</geneLocation>
<accession>F4Y9F6</accession>
<feature type="coiled-coil region" evidence="1">
    <location>
        <begin position="40"/>
        <end position="91"/>
    </location>
</feature>
<feature type="chain" id="PRO_5003324678" evidence="2">
    <location>
        <begin position="33"/>
        <end position="263"/>
    </location>
</feature>
<dbReference type="Gene3D" id="1.20.58.430">
    <property type="entry name" value="Type IV secretion system, VirB5-domain"/>
    <property type="match status" value="1"/>
</dbReference>
<keyword evidence="3" id="KW-0614">Plasmid</keyword>
<sequence length="263" mass="29020">MAPHFPRKIKTMKKLLLATALCAISFGPQANALGGGPFDYKILLENIKQYEKLKQQVEKAEQQVQQGTKQLEQLKSQLDQAKQLYSSLNGKPDLSALQELLNKQGNNAALPSDFNHLEQSIDGTGGAGSGNTEKWKEKLLYKEPSGGGGSKETVDAFYKQEVEKMHNRNIGQAATGQAVYEDATKKKEAISKIIEKLKNAKTAAEVQDAQTQLAAIQAILQAEVLQTQATSMIQQAQSEAEIIRAREESSKRYQDYARKIRGN</sequence>
<gene>
    <name evidence="3" type="primary">vblB5</name>
</gene>
<name>F4Y9F6_9HYPH</name>
<dbReference type="Pfam" id="PF07996">
    <property type="entry name" value="T4SS"/>
    <property type="match status" value="1"/>
</dbReference>
<organism evidence="3">
    <name type="scientific">Bartonella sp. TT0105</name>
    <dbReference type="NCBI Taxonomy" id="596995"/>
    <lineage>
        <taxon>Bacteria</taxon>
        <taxon>Pseudomonadati</taxon>
        <taxon>Pseudomonadota</taxon>
        <taxon>Alphaproteobacteria</taxon>
        <taxon>Hyphomicrobiales</taxon>
        <taxon>Bartonellaceae</taxon>
        <taxon>Bartonella</taxon>
    </lineage>
</organism>
<dbReference type="InterPro" id="IPR023220">
    <property type="entry name" value="T4SS_VirB5-domain"/>
</dbReference>
<keyword evidence="1" id="KW-0175">Coiled coil</keyword>
<feature type="signal peptide" evidence="2">
    <location>
        <begin position="1"/>
        <end position="32"/>
    </location>
</feature>
<evidence type="ECO:0000256" key="2">
    <source>
        <dbReference type="SAM" id="SignalP"/>
    </source>
</evidence>